<evidence type="ECO:0000313" key="7">
    <source>
        <dbReference type="Proteomes" id="UP000662873"/>
    </source>
</evidence>
<feature type="active site" description="Nucleophile" evidence="4">
    <location>
        <position position="266"/>
    </location>
</feature>
<organism evidence="6 7">
    <name type="scientific">Candidatus Nitrosymbiomonas proteolyticus</name>
    <dbReference type="NCBI Taxonomy" id="2608984"/>
    <lineage>
        <taxon>Bacteria</taxon>
        <taxon>Bacillati</taxon>
        <taxon>Armatimonadota</taxon>
        <taxon>Armatimonadota incertae sedis</taxon>
        <taxon>Candidatus Nitrosymbiomonas</taxon>
    </lineage>
</organism>
<dbReference type="InterPro" id="IPR023343">
    <property type="entry name" value="Penicillin_amidase_dom1"/>
</dbReference>
<dbReference type="GO" id="GO:0017000">
    <property type="term" value="P:antibiotic biosynthetic process"/>
    <property type="evidence" value="ECO:0007669"/>
    <property type="project" value="InterPro"/>
</dbReference>
<keyword evidence="2" id="KW-0378">Hydrolase</keyword>
<dbReference type="Gene3D" id="1.10.439.10">
    <property type="entry name" value="Penicillin Amidohydrolase, domain 1"/>
    <property type="match status" value="1"/>
</dbReference>
<dbReference type="Gene3D" id="3.60.20.10">
    <property type="entry name" value="Glutamine Phosphoribosylpyrophosphate, subunit 1, domain 1"/>
    <property type="match status" value="1"/>
</dbReference>
<evidence type="ECO:0000256" key="4">
    <source>
        <dbReference type="PIRSR" id="PIRSR001227-1"/>
    </source>
</evidence>
<reference evidence="6" key="1">
    <citation type="journal article" name="DNA Res.">
        <title>The physiological potential of anammox bacteria as revealed by their core genome structure.</title>
        <authorList>
            <person name="Okubo T."/>
            <person name="Toyoda A."/>
            <person name="Fukuhara K."/>
            <person name="Uchiyama I."/>
            <person name="Harigaya Y."/>
            <person name="Kuroiwa M."/>
            <person name="Suzuki T."/>
            <person name="Murakami Y."/>
            <person name="Suwa Y."/>
            <person name="Takami H."/>
        </authorList>
    </citation>
    <scope>NUCLEOTIDE SEQUENCE</scope>
    <source>
        <strain evidence="6">317325-2</strain>
    </source>
</reference>
<protein>
    <submittedName>
        <fullName evidence="6">Penicillin G acylase</fullName>
    </submittedName>
</protein>
<dbReference type="InterPro" id="IPR043146">
    <property type="entry name" value="Penicillin_amidase_N_B-knob"/>
</dbReference>
<dbReference type="AlphaFoldDB" id="A0A809S5H7"/>
<accession>A0A809S5H7</accession>
<keyword evidence="3" id="KW-0865">Zymogen</keyword>
<dbReference type="Gene3D" id="2.30.120.10">
    <property type="match status" value="1"/>
</dbReference>
<sequence length="758" mass="82838">MLVSLISAALSLSWIAQDATPIERDTYGVPHIYSSSLEEAFFYAGFACAEDRLWQMEMSRRLARGSLAEVLGASRAAADQTAAASRYTDEELKEQFDQLSQRAQTIFESYAKGVNAYIRLARSSDTLPPDYGANGFEPAPWTVEDSAAIAIRLFQMFGRRDPGELRALALLTYLKTQPVKDQLPDVLDDFLWQNEPTSPTTVQADDDPLAKDPPKLFSFTRKDTERHLAALPNVSLLELLPAVLAQDERELLAVAQELAVPYKTGSYAVAVAPKRSATRSPLLLSGPQMGFQTPSIVHEMSISAPGYMAAGMDVPGVPGIAVGHSPSAAWGLTTGVADTDDIFYFESPQTGKYLFEGEERAIEEVPMPIKVKDQPDLSTVQKRTMWGPVVLESRSTKTVFCRRSASWMKELLSVDAMLAAASAKKPEDLDSLAESATVNFNLIAAFATGDISYRYVGYVPVRKPGWDSRLPLPASRATDWSGRLQATQMPRVDNPASGLIVNWNNKPIAWWPNGDTPAWGRLFRVSALQRRLSAPSLSVSDLELAVFMIAREDPDWTELAKLILPALREAAYLGTLSDAANYLQSWNGLTISGSQGASLYSALLDALRPAIVSPKAGRFMTPDLMRLAVQPSVLLRALERSTRVAYLGEKSGNEIVREAFEKVVQTLSTQRGPDPGLWGFRPGGIALRTEPPIPYGNRGTFLQIVEVRNRPVGRSVLPPGNAESGEHSSDQIPLARAWTYKPMRIRPAQAGGSPAGGR</sequence>
<feature type="binding site" evidence="5">
    <location>
        <position position="338"/>
    </location>
    <ligand>
        <name>Ca(2+)</name>
        <dbReference type="ChEBI" id="CHEBI:29108"/>
    </ligand>
</feature>
<evidence type="ECO:0000313" key="6">
    <source>
        <dbReference type="EMBL" id="BBO24146.1"/>
    </source>
</evidence>
<comment type="similarity">
    <text evidence="1">Belongs to the peptidase S45 family.</text>
</comment>
<dbReference type="InterPro" id="IPR002692">
    <property type="entry name" value="S45"/>
</dbReference>
<dbReference type="PANTHER" id="PTHR34218">
    <property type="entry name" value="PEPTIDASE S45 PENICILLIN AMIDASE"/>
    <property type="match status" value="1"/>
</dbReference>
<dbReference type="PANTHER" id="PTHR34218:SF4">
    <property type="entry name" value="ACYL-HOMOSERINE LACTONE ACYLASE QUIP"/>
    <property type="match status" value="1"/>
</dbReference>
<dbReference type="InterPro" id="IPR043147">
    <property type="entry name" value="Penicillin_amidase_A-knob"/>
</dbReference>
<keyword evidence="5" id="KW-0479">Metal-binding</keyword>
<dbReference type="InterPro" id="IPR014395">
    <property type="entry name" value="Pen/GL7ACA/AHL_acylase"/>
</dbReference>
<evidence type="ECO:0000256" key="5">
    <source>
        <dbReference type="PIRSR" id="PIRSR001227-2"/>
    </source>
</evidence>
<evidence type="ECO:0000256" key="2">
    <source>
        <dbReference type="ARBA" id="ARBA00022801"/>
    </source>
</evidence>
<dbReference type="Pfam" id="PF01804">
    <property type="entry name" value="Penicil_amidase"/>
    <property type="match status" value="1"/>
</dbReference>
<dbReference type="GO" id="GO:0016811">
    <property type="term" value="F:hydrolase activity, acting on carbon-nitrogen (but not peptide) bonds, in linear amides"/>
    <property type="evidence" value="ECO:0007669"/>
    <property type="project" value="InterPro"/>
</dbReference>
<evidence type="ECO:0000256" key="3">
    <source>
        <dbReference type="ARBA" id="ARBA00023145"/>
    </source>
</evidence>
<proteinExistence type="inferred from homology"/>
<dbReference type="Gene3D" id="1.10.1400.10">
    <property type="match status" value="1"/>
</dbReference>
<gene>
    <name evidence="6" type="ORF">NPRO_17410</name>
</gene>
<feature type="binding site" evidence="5">
    <location>
        <position position="164"/>
    </location>
    <ligand>
        <name>Ca(2+)</name>
        <dbReference type="ChEBI" id="CHEBI:29108"/>
    </ligand>
</feature>
<dbReference type="Proteomes" id="UP000662873">
    <property type="component" value="Chromosome"/>
</dbReference>
<dbReference type="KEGG" id="npy:NPRO_17410"/>
<dbReference type="EMBL" id="AP021858">
    <property type="protein sequence ID" value="BBO24146.1"/>
    <property type="molecule type" value="Genomic_DNA"/>
</dbReference>
<feature type="binding site" evidence="5">
    <location>
        <position position="341"/>
    </location>
    <ligand>
        <name>Ca(2+)</name>
        <dbReference type="ChEBI" id="CHEBI:29108"/>
    </ligand>
</feature>
<dbReference type="GO" id="GO:0046872">
    <property type="term" value="F:metal ion binding"/>
    <property type="evidence" value="ECO:0007669"/>
    <property type="project" value="UniProtKB-KW"/>
</dbReference>
<name>A0A809S5H7_9BACT</name>
<dbReference type="InterPro" id="IPR029055">
    <property type="entry name" value="Ntn_hydrolases_N"/>
</dbReference>
<dbReference type="PIRSF" id="PIRSF001227">
    <property type="entry name" value="Pen_acylase"/>
    <property type="match status" value="1"/>
</dbReference>
<comment type="cofactor">
    <cofactor evidence="5">
        <name>Ca(2+)</name>
        <dbReference type="ChEBI" id="CHEBI:29108"/>
    </cofactor>
    <text evidence="5">Binds 1 Ca(2+) ion per dimer.</text>
</comment>
<keyword evidence="5" id="KW-0106">Calcium</keyword>
<dbReference type="SUPFAM" id="SSF56235">
    <property type="entry name" value="N-terminal nucleophile aminohydrolases (Ntn hydrolases)"/>
    <property type="match status" value="1"/>
</dbReference>
<evidence type="ECO:0000256" key="1">
    <source>
        <dbReference type="ARBA" id="ARBA00006586"/>
    </source>
</evidence>